<dbReference type="EMBL" id="AP014936">
    <property type="protein sequence ID" value="BAU49778.1"/>
    <property type="molecule type" value="Genomic_DNA"/>
</dbReference>
<gene>
    <name evidence="3" type="ORF">SVA_3230</name>
</gene>
<dbReference type="KEGG" id="sva:SVA_3230"/>
<dbReference type="InterPro" id="IPR011017">
    <property type="entry name" value="TRASH_dom"/>
</dbReference>
<dbReference type="Pfam" id="PF04945">
    <property type="entry name" value="YHS"/>
    <property type="match status" value="1"/>
</dbReference>
<reference evidence="3 4" key="1">
    <citation type="submission" date="2015-08" db="EMBL/GenBank/DDBJ databases">
        <title>Complete genome sequence of Sulfurifustis variabilis.</title>
        <authorList>
            <person name="Miura A."/>
            <person name="Kojima H."/>
            <person name="Fukui M."/>
        </authorList>
    </citation>
    <scope>NUCLEOTIDE SEQUENCE [LARGE SCALE GENOMIC DNA]</scope>
    <source>
        <strain evidence="4">skN76</strain>
    </source>
</reference>
<dbReference type="InterPro" id="IPR007029">
    <property type="entry name" value="YHS_dom"/>
</dbReference>
<evidence type="ECO:0000256" key="1">
    <source>
        <dbReference type="SAM" id="MobiDB-lite"/>
    </source>
</evidence>
<feature type="domain" description="TRASH" evidence="2">
    <location>
        <begin position="4"/>
        <end position="42"/>
    </location>
</feature>
<evidence type="ECO:0000259" key="2">
    <source>
        <dbReference type="SMART" id="SM00746"/>
    </source>
</evidence>
<dbReference type="SUPFAM" id="SSF47240">
    <property type="entry name" value="Ferritin-like"/>
    <property type="match status" value="1"/>
</dbReference>
<sequence length="65" mass="7115">MAIDPVCKMRVEPEQAAAKAEYESQTYYFCSAACHKAFTADPHKYLGGHAGHGHGSPQPPGRKQR</sequence>
<evidence type="ECO:0000313" key="3">
    <source>
        <dbReference type="EMBL" id="BAU49778.1"/>
    </source>
</evidence>
<name>A0A1C7AEZ6_9GAMM</name>
<dbReference type="Proteomes" id="UP000218899">
    <property type="component" value="Chromosome"/>
</dbReference>
<dbReference type="AlphaFoldDB" id="A0A1C7AEZ6"/>
<keyword evidence="4" id="KW-1185">Reference proteome</keyword>
<dbReference type="RefSeq" id="WP_096462138.1">
    <property type="nucleotide sequence ID" value="NZ_AP014936.1"/>
</dbReference>
<protein>
    <submittedName>
        <fullName evidence="3">Copper-exporting ATPase</fullName>
    </submittedName>
</protein>
<dbReference type="InterPro" id="IPR009078">
    <property type="entry name" value="Ferritin-like_SF"/>
</dbReference>
<dbReference type="GO" id="GO:0016491">
    <property type="term" value="F:oxidoreductase activity"/>
    <property type="evidence" value="ECO:0007669"/>
    <property type="project" value="InterPro"/>
</dbReference>
<feature type="region of interest" description="Disordered" evidence="1">
    <location>
        <begin position="45"/>
        <end position="65"/>
    </location>
</feature>
<proteinExistence type="predicted"/>
<dbReference type="InterPro" id="IPR012348">
    <property type="entry name" value="RNR-like"/>
</dbReference>
<dbReference type="Gene3D" id="1.10.620.20">
    <property type="entry name" value="Ribonucleotide Reductase, subunit A"/>
    <property type="match status" value="1"/>
</dbReference>
<dbReference type="OrthoDB" id="9809270at2"/>
<evidence type="ECO:0000313" key="4">
    <source>
        <dbReference type="Proteomes" id="UP000218899"/>
    </source>
</evidence>
<organism evidence="3 4">
    <name type="scientific">Sulfurifustis variabilis</name>
    <dbReference type="NCBI Taxonomy" id="1675686"/>
    <lineage>
        <taxon>Bacteria</taxon>
        <taxon>Pseudomonadati</taxon>
        <taxon>Pseudomonadota</taxon>
        <taxon>Gammaproteobacteria</taxon>
        <taxon>Acidiferrobacterales</taxon>
        <taxon>Acidiferrobacteraceae</taxon>
        <taxon>Sulfurifustis</taxon>
    </lineage>
</organism>
<dbReference type="SMART" id="SM00746">
    <property type="entry name" value="TRASH"/>
    <property type="match status" value="1"/>
</dbReference>
<accession>A0A1C7AEZ6</accession>